<evidence type="ECO:0000256" key="1">
    <source>
        <dbReference type="SAM" id="SignalP"/>
    </source>
</evidence>
<dbReference type="Proteomes" id="UP000309215">
    <property type="component" value="Unassembled WGS sequence"/>
</dbReference>
<sequence length="123" mass="12806">MGIRPTSRKNVALSAPTRVSKLLWFAFFVGLGLPACADAASAPLAPARFKEGIGPLAKERCDGCHERMPGGAMSVYRNARARVTPGDPGASPYYTVPMGGGHPVSWGDSASAVHAWIEAGAPE</sequence>
<dbReference type="EMBL" id="SSMQ01000010">
    <property type="protein sequence ID" value="TKD09487.1"/>
    <property type="molecule type" value="Genomic_DNA"/>
</dbReference>
<keyword evidence="1" id="KW-0732">Signal</keyword>
<evidence type="ECO:0000313" key="3">
    <source>
        <dbReference type="Proteomes" id="UP000309215"/>
    </source>
</evidence>
<accession>A0A4U1JEI3</accession>
<comment type="caution">
    <text evidence="2">The sequence shown here is derived from an EMBL/GenBank/DDBJ whole genome shotgun (WGS) entry which is preliminary data.</text>
</comment>
<feature type="signal peptide" evidence="1">
    <location>
        <begin position="1"/>
        <end position="37"/>
    </location>
</feature>
<proteinExistence type="predicted"/>
<evidence type="ECO:0008006" key="4">
    <source>
        <dbReference type="Google" id="ProtNLM"/>
    </source>
</evidence>
<dbReference type="AlphaFoldDB" id="A0A4U1JEI3"/>
<evidence type="ECO:0000313" key="2">
    <source>
        <dbReference type="EMBL" id="TKD09487.1"/>
    </source>
</evidence>
<name>A0A4U1JEI3_9BACT</name>
<protein>
    <recommendedName>
        <fullName evidence="4">Cytochrome c domain-containing protein</fullName>
    </recommendedName>
</protein>
<feature type="chain" id="PRO_5020244327" description="Cytochrome c domain-containing protein" evidence="1">
    <location>
        <begin position="38"/>
        <end position="123"/>
    </location>
</feature>
<reference evidence="2 3" key="1">
    <citation type="submission" date="2019-04" db="EMBL/GenBank/DDBJ databases">
        <authorList>
            <person name="Li Y."/>
            <person name="Wang J."/>
        </authorList>
    </citation>
    <scope>NUCLEOTIDE SEQUENCE [LARGE SCALE GENOMIC DNA]</scope>
    <source>
        <strain evidence="2 3">DSM 14668</strain>
    </source>
</reference>
<organism evidence="2 3">
    <name type="scientific">Polyangium fumosum</name>
    <dbReference type="NCBI Taxonomy" id="889272"/>
    <lineage>
        <taxon>Bacteria</taxon>
        <taxon>Pseudomonadati</taxon>
        <taxon>Myxococcota</taxon>
        <taxon>Polyangia</taxon>
        <taxon>Polyangiales</taxon>
        <taxon>Polyangiaceae</taxon>
        <taxon>Polyangium</taxon>
    </lineage>
</organism>
<gene>
    <name evidence="2" type="ORF">E8A74_12235</name>
</gene>
<keyword evidence="3" id="KW-1185">Reference proteome</keyword>